<evidence type="ECO:0000256" key="6">
    <source>
        <dbReference type="ARBA" id="ARBA00022989"/>
    </source>
</evidence>
<dbReference type="Pfam" id="PF00664">
    <property type="entry name" value="ABC_membrane"/>
    <property type="match status" value="1"/>
</dbReference>
<dbReference type="RefSeq" id="XP_011506231.1">
    <property type="nucleotide sequence ID" value="XM_011507929.1"/>
</dbReference>
<name>A0AAJ7E395_9HYME</name>
<feature type="domain" description="ABC transmembrane type-1" evidence="13">
    <location>
        <begin position="154"/>
        <end position="445"/>
    </location>
</feature>
<dbReference type="PROSITE" id="PS00211">
    <property type="entry name" value="ABC_TRANSPORTER_1"/>
    <property type="match status" value="1"/>
</dbReference>
<evidence type="ECO:0000256" key="11">
    <source>
        <dbReference type="SAM" id="Phobius"/>
    </source>
</evidence>
<dbReference type="GO" id="GO:0016887">
    <property type="term" value="F:ATP hydrolysis activity"/>
    <property type="evidence" value="ECO:0007669"/>
    <property type="project" value="InterPro"/>
</dbReference>
<feature type="transmembrane region" description="Helical" evidence="11">
    <location>
        <begin position="269"/>
        <end position="296"/>
    </location>
</feature>
<dbReference type="GeneID" id="105368800"/>
<evidence type="ECO:0000256" key="9">
    <source>
        <dbReference type="ARBA" id="ARBA00042945"/>
    </source>
</evidence>
<dbReference type="FunFam" id="3.40.50.300:FF:000186">
    <property type="entry name" value="ATP-binding cassette sub-family B member 7, mitochondrial"/>
    <property type="match status" value="1"/>
</dbReference>
<keyword evidence="3 11" id="KW-0812">Transmembrane</keyword>
<feature type="domain" description="ABC transporter" evidence="12">
    <location>
        <begin position="481"/>
        <end position="715"/>
    </location>
</feature>
<dbReference type="SUPFAM" id="SSF90123">
    <property type="entry name" value="ABC transporter transmembrane region"/>
    <property type="match status" value="1"/>
</dbReference>
<feature type="transmembrane region" description="Helical" evidence="11">
    <location>
        <begin position="384"/>
        <end position="407"/>
    </location>
</feature>
<evidence type="ECO:0000256" key="5">
    <source>
        <dbReference type="ARBA" id="ARBA00022840"/>
    </source>
</evidence>
<protein>
    <recommendedName>
        <fullName evidence="8">Iron-sulfur clusters transporter ABCB7, mitochondrial</fullName>
    </recommendedName>
    <alternativeName>
        <fullName evidence="9">ATP-binding cassette sub-family B member 7, mitochondrial</fullName>
    </alternativeName>
</protein>
<evidence type="ECO:0000256" key="1">
    <source>
        <dbReference type="ARBA" id="ARBA00004448"/>
    </source>
</evidence>
<feature type="transmembrane region" description="Helical" evidence="11">
    <location>
        <begin position="419"/>
        <end position="440"/>
    </location>
</feature>
<dbReference type="SMART" id="SM00382">
    <property type="entry name" value="AAA"/>
    <property type="match status" value="1"/>
</dbReference>
<dbReference type="PANTHER" id="PTHR24221">
    <property type="entry name" value="ATP-BINDING CASSETTE SUB-FAMILY B"/>
    <property type="match status" value="1"/>
</dbReference>
<dbReference type="InterPro" id="IPR003593">
    <property type="entry name" value="AAA+_ATPase"/>
</dbReference>
<evidence type="ECO:0000256" key="3">
    <source>
        <dbReference type="ARBA" id="ARBA00022692"/>
    </source>
</evidence>
<keyword evidence="6 11" id="KW-1133">Transmembrane helix</keyword>
<dbReference type="InterPro" id="IPR003439">
    <property type="entry name" value="ABC_transporter-like_ATP-bd"/>
</dbReference>
<dbReference type="PROSITE" id="PS50929">
    <property type="entry name" value="ABC_TM1F"/>
    <property type="match status" value="1"/>
</dbReference>
<dbReference type="PROSITE" id="PS50893">
    <property type="entry name" value="ABC_TRANSPORTER_2"/>
    <property type="match status" value="1"/>
</dbReference>
<dbReference type="KEGG" id="csol:105368800"/>
<dbReference type="CTD" id="22"/>
<dbReference type="Proteomes" id="UP000695007">
    <property type="component" value="Unplaced"/>
</dbReference>
<evidence type="ECO:0000256" key="7">
    <source>
        <dbReference type="ARBA" id="ARBA00023136"/>
    </source>
</evidence>
<evidence type="ECO:0000259" key="12">
    <source>
        <dbReference type="PROSITE" id="PS50893"/>
    </source>
</evidence>
<evidence type="ECO:0000259" key="13">
    <source>
        <dbReference type="PROSITE" id="PS50929"/>
    </source>
</evidence>
<evidence type="ECO:0000256" key="2">
    <source>
        <dbReference type="ARBA" id="ARBA00022448"/>
    </source>
</evidence>
<dbReference type="Gene3D" id="1.20.1560.10">
    <property type="entry name" value="ABC transporter type 1, transmembrane domain"/>
    <property type="match status" value="1"/>
</dbReference>
<dbReference type="FunFam" id="1.20.1560.10:FF:000004">
    <property type="entry name" value="ATP-binding cassette sub-family B member 7"/>
    <property type="match status" value="1"/>
</dbReference>
<dbReference type="InterPro" id="IPR036640">
    <property type="entry name" value="ABC1_TM_sf"/>
</dbReference>
<keyword evidence="7 11" id="KW-0472">Membrane</keyword>
<keyword evidence="4" id="KW-0547">Nucleotide-binding</keyword>
<accession>A0AAJ7E395</accession>
<dbReference type="GO" id="GO:0140359">
    <property type="term" value="F:ABC-type transporter activity"/>
    <property type="evidence" value="ECO:0007669"/>
    <property type="project" value="InterPro"/>
</dbReference>
<evidence type="ECO:0000256" key="10">
    <source>
        <dbReference type="ARBA" id="ARBA00048046"/>
    </source>
</evidence>
<comment type="subcellular location">
    <subcellularLocation>
        <location evidence="1">Mitochondrion inner membrane</location>
        <topology evidence="1">Multi-pass membrane protein</topology>
    </subcellularLocation>
</comment>
<evidence type="ECO:0000313" key="14">
    <source>
        <dbReference type="Proteomes" id="UP000695007"/>
    </source>
</evidence>
<dbReference type="InterPro" id="IPR039421">
    <property type="entry name" value="Type_1_exporter"/>
</dbReference>
<proteinExistence type="predicted"/>
<reference evidence="15" key="1">
    <citation type="submission" date="2025-08" db="UniProtKB">
        <authorList>
            <consortium name="RefSeq"/>
        </authorList>
    </citation>
    <scope>IDENTIFICATION</scope>
</reference>
<keyword evidence="14" id="KW-1185">Reference proteome</keyword>
<dbReference type="CDD" id="cd18582">
    <property type="entry name" value="ABC_6TM_ATM1_ABCB7"/>
    <property type="match status" value="1"/>
</dbReference>
<organism evidence="14 15">
    <name type="scientific">Ceratosolen solmsi marchali</name>
    <dbReference type="NCBI Taxonomy" id="326594"/>
    <lineage>
        <taxon>Eukaryota</taxon>
        <taxon>Metazoa</taxon>
        <taxon>Ecdysozoa</taxon>
        <taxon>Arthropoda</taxon>
        <taxon>Hexapoda</taxon>
        <taxon>Insecta</taxon>
        <taxon>Pterygota</taxon>
        <taxon>Neoptera</taxon>
        <taxon>Endopterygota</taxon>
        <taxon>Hymenoptera</taxon>
        <taxon>Apocrita</taxon>
        <taxon>Proctotrupomorpha</taxon>
        <taxon>Chalcidoidea</taxon>
        <taxon>Agaonidae</taxon>
        <taxon>Agaoninae</taxon>
        <taxon>Ceratosolen</taxon>
    </lineage>
</organism>
<dbReference type="Gene3D" id="3.40.50.300">
    <property type="entry name" value="P-loop containing nucleotide triphosphate hydrolases"/>
    <property type="match status" value="1"/>
</dbReference>
<dbReference type="AlphaFoldDB" id="A0AAJ7E395"/>
<evidence type="ECO:0000313" key="15">
    <source>
        <dbReference type="RefSeq" id="XP_011506231.1"/>
    </source>
</evidence>
<comment type="catalytic activity">
    <reaction evidence="10">
        <text>(glutathione)4[2Fe(III)-2S] cluster(in) + ATP + H2O = (glutathione)4[2Fe(III)-2S] cluster(out) + ADP + phosphate + H(+)</text>
        <dbReference type="Rhea" id="RHEA:67028"/>
        <dbReference type="ChEBI" id="CHEBI:15377"/>
        <dbReference type="ChEBI" id="CHEBI:15378"/>
        <dbReference type="ChEBI" id="CHEBI:30616"/>
        <dbReference type="ChEBI" id="CHEBI:43474"/>
        <dbReference type="ChEBI" id="CHEBI:167627"/>
        <dbReference type="ChEBI" id="CHEBI:456216"/>
    </reaction>
    <physiologicalReaction direction="left-to-right" evidence="10">
        <dbReference type="Rhea" id="RHEA:67029"/>
    </physiologicalReaction>
</comment>
<feature type="transmembrane region" description="Helical" evidence="11">
    <location>
        <begin position="302"/>
        <end position="323"/>
    </location>
</feature>
<sequence>MSFFLCNRLLKNLYCKKNLQITTLFHLPCTCACLKRSIVCTRTTTLLVFSKHDSSFGSKKCSGSVIDRAQQRKSISQTKVVVTPTKQNFVVASITGAKPSQQKRNCFHPGISNLGQNVLTFNVGAKITGNDMLNAMFNFIWPKDEPEIRKRVKIALGLLIGAKILNVCVPFLFKHAVDTFNAGTIALTTAPETVATVGTSLLIGYGIARCGATGFNELRNAVFAKVAQHSIRKIAKNVFLHLHNLDLSFHLSKQTGALSKTIDRGSRGINFVLSAMVFNIVPTVFELALVSTILGFKCGPEYAGVALGCVTTYAIFTLAVTQWRTKFRIYMNKAENEAGNKAVDSLINYETVKYFNNEIFEAEKYDSSLKKYESASLKTSTSLALLNFGQHAIFSGALSLIMVLAARDIVNGNLTVGDLVMVNGLLFQLSIPLGFLGSVYREVRQAFIDMQTMFSITMMDPAIKNKPNALPFFIVPKSSEITFDKVNFQYVNGKNIISDLSFTIPTGKKVAIVGGSGSGKTTLVRLLYRFFDPISGRILIDGKNIQDVNIDDLRRAMAIVPQDSVLFHESIFYNLHYGNLSRSKEDVYKAAEMANLHDAILKWPQGYDTPVGERGLKLSGGEKQRVAIARAILKDSPILIFDEATSSLDSITEKHILEALRRATAGRTSIVIAHRLSTVIDADEIFVLNGGKLVERGKHSNLLNRENSYYSELWDAQHLGVSSEEQKLGA</sequence>
<dbReference type="InterPro" id="IPR011527">
    <property type="entry name" value="ABC1_TM_dom"/>
</dbReference>
<dbReference type="InterPro" id="IPR017871">
    <property type="entry name" value="ABC_transporter-like_CS"/>
</dbReference>
<keyword evidence="5 15" id="KW-0067">ATP-binding</keyword>
<gene>
    <name evidence="15" type="primary">LOC105368800</name>
</gene>
<dbReference type="InterPro" id="IPR027417">
    <property type="entry name" value="P-loop_NTPase"/>
</dbReference>
<dbReference type="GO" id="GO:0005524">
    <property type="term" value="F:ATP binding"/>
    <property type="evidence" value="ECO:0007669"/>
    <property type="project" value="UniProtKB-KW"/>
</dbReference>
<dbReference type="GO" id="GO:0005743">
    <property type="term" value="C:mitochondrial inner membrane"/>
    <property type="evidence" value="ECO:0007669"/>
    <property type="project" value="UniProtKB-SubCell"/>
</dbReference>
<dbReference type="PANTHER" id="PTHR24221:SF402">
    <property type="entry name" value="IRON-SULFUR CLUSTERS TRANSPORTER ABCB7, MITOCHONDRIAL"/>
    <property type="match status" value="1"/>
</dbReference>
<keyword evidence="2" id="KW-0813">Transport</keyword>
<dbReference type="Pfam" id="PF00005">
    <property type="entry name" value="ABC_tran"/>
    <property type="match status" value="1"/>
</dbReference>
<dbReference type="SUPFAM" id="SSF52540">
    <property type="entry name" value="P-loop containing nucleoside triphosphate hydrolases"/>
    <property type="match status" value="1"/>
</dbReference>
<evidence type="ECO:0000256" key="8">
    <source>
        <dbReference type="ARBA" id="ARBA00041016"/>
    </source>
</evidence>
<evidence type="ECO:0000256" key="4">
    <source>
        <dbReference type="ARBA" id="ARBA00022741"/>
    </source>
</evidence>
<dbReference type="GO" id="GO:0006879">
    <property type="term" value="P:intracellular iron ion homeostasis"/>
    <property type="evidence" value="ECO:0007669"/>
    <property type="project" value="TreeGrafter"/>
</dbReference>